<comment type="caution">
    <text evidence="1">The sequence shown here is derived from an EMBL/GenBank/DDBJ whole genome shotgun (WGS) entry which is preliminary data.</text>
</comment>
<proteinExistence type="predicted"/>
<reference evidence="1" key="2">
    <citation type="journal article" date="2022" name="Microbiol. Resour. Announc.">
        <title>Metagenome Sequencing to Explore Phylogenomics of Terrestrial Cyanobacteria.</title>
        <authorList>
            <person name="Ward R.D."/>
            <person name="Stajich J.E."/>
            <person name="Johansen J.R."/>
            <person name="Huntemann M."/>
            <person name="Clum A."/>
            <person name="Foster B."/>
            <person name="Foster B."/>
            <person name="Roux S."/>
            <person name="Palaniappan K."/>
            <person name="Varghese N."/>
            <person name="Mukherjee S."/>
            <person name="Reddy T.B.K."/>
            <person name="Daum C."/>
            <person name="Copeland A."/>
            <person name="Chen I.A."/>
            <person name="Ivanova N.N."/>
            <person name="Kyrpides N.C."/>
            <person name="Shapiro N."/>
            <person name="Eloe-Fadrosh E.A."/>
            <person name="Pietrasiak N."/>
        </authorList>
    </citation>
    <scope>NUCLEOTIDE SEQUENCE</scope>
    <source>
        <strain evidence="1">JT2-VF2</strain>
    </source>
</reference>
<accession>A0A951Q6U8</accession>
<sequence>MAQLWQINGKSNFGSILAIQWQQNGKSMEFQNVISQLIITIENWDKNWLNFGTAMAWLWHTNGN</sequence>
<dbReference type="EMBL" id="JAHHHN010000045">
    <property type="protein sequence ID" value="MBW4565722.1"/>
    <property type="molecule type" value="Genomic_DNA"/>
</dbReference>
<name>A0A951Q6U8_9NOST</name>
<gene>
    <name evidence="1" type="ORF">KME32_32500</name>
</gene>
<dbReference type="AlphaFoldDB" id="A0A951Q6U8"/>
<evidence type="ECO:0000313" key="2">
    <source>
        <dbReference type="Proteomes" id="UP000715781"/>
    </source>
</evidence>
<reference evidence="1" key="1">
    <citation type="submission" date="2021-05" db="EMBL/GenBank/DDBJ databases">
        <authorList>
            <person name="Pietrasiak N."/>
            <person name="Ward R."/>
            <person name="Stajich J.E."/>
            <person name="Kurbessoian T."/>
        </authorList>
    </citation>
    <scope>NUCLEOTIDE SEQUENCE</scope>
    <source>
        <strain evidence="1">JT2-VF2</strain>
    </source>
</reference>
<organism evidence="1 2">
    <name type="scientific">Mojavia pulchra JT2-VF2</name>
    <dbReference type="NCBI Taxonomy" id="287848"/>
    <lineage>
        <taxon>Bacteria</taxon>
        <taxon>Bacillati</taxon>
        <taxon>Cyanobacteriota</taxon>
        <taxon>Cyanophyceae</taxon>
        <taxon>Nostocales</taxon>
        <taxon>Nostocaceae</taxon>
    </lineage>
</organism>
<dbReference type="Proteomes" id="UP000715781">
    <property type="component" value="Unassembled WGS sequence"/>
</dbReference>
<protein>
    <submittedName>
        <fullName evidence="1">Uncharacterized protein</fullName>
    </submittedName>
</protein>
<evidence type="ECO:0000313" key="1">
    <source>
        <dbReference type="EMBL" id="MBW4565722.1"/>
    </source>
</evidence>